<dbReference type="Proteomes" id="UP000653056">
    <property type="component" value="Unassembled WGS sequence"/>
</dbReference>
<gene>
    <name evidence="2" type="ORF">GCM10007160_39070</name>
</gene>
<keyword evidence="3" id="KW-1185">Reference proteome</keyword>
<name>A0ABQ2Z9E9_9GAMM</name>
<dbReference type="EMBL" id="BMXS01000029">
    <property type="protein sequence ID" value="GGY07844.1"/>
    <property type="molecule type" value="Genomic_DNA"/>
</dbReference>
<accession>A0ABQ2Z9E9</accession>
<sequence>MQTLLLAIEKAKASIRAKVEHPFHVIKDLFGHRMVRYKGLPKNQTQPLVVLPGRQRSHVLEVLVKRGEAHAGFRRQSLHGHAQAVLGSENCNGGGEAACPTAWSTATPSRGRAWACASSAK</sequence>
<comment type="caution">
    <text evidence="2">The sequence shown here is derived from an EMBL/GenBank/DDBJ whole genome shotgun (WGS) entry which is preliminary data.</text>
</comment>
<dbReference type="InterPro" id="IPR002559">
    <property type="entry name" value="Transposase_11"/>
</dbReference>
<evidence type="ECO:0000313" key="2">
    <source>
        <dbReference type="EMBL" id="GGY07844.1"/>
    </source>
</evidence>
<feature type="domain" description="Transposase IS4-like" evidence="1">
    <location>
        <begin position="11"/>
        <end position="46"/>
    </location>
</feature>
<reference evidence="3" key="1">
    <citation type="journal article" date="2019" name="Int. J. Syst. Evol. Microbiol.">
        <title>The Global Catalogue of Microorganisms (GCM) 10K type strain sequencing project: providing services to taxonomists for standard genome sequencing and annotation.</title>
        <authorList>
            <consortium name="The Broad Institute Genomics Platform"/>
            <consortium name="The Broad Institute Genome Sequencing Center for Infectious Disease"/>
            <person name="Wu L."/>
            <person name="Ma J."/>
        </authorList>
    </citation>
    <scope>NUCLEOTIDE SEQUENCE [LARGE SCALE GENOMIC DNA]</scope>
    <source>
        <strain evidence="3">KCTC 22228</strain>
    </source>
</reference>
<proteinExistence type="predicted"/>
<evidence type="ECO:0000313" key="3">
    <source>
        <dbReference type="Proteomes" id="UP000653056"/>
    </source>
</evidence>
<evidence type="ECO:0000259" key="1">
    <source>
        <dbReference type="Pfam" id="PF01609"/>
    </source>
</evidence>
<protein>
    <recommendedName>
        <fullName evidence="1">Transposase IS4-like domain-containing protein</fullName>
    </recommendedName>
</protein>
<organism evidence="2 3">
    <name type="scientific">Litchfieldella qijiaojingensis</name>
    <dbReference type="NCBI Taxonomy" id="980347"/>
    <lineage>
        <taxon>Bacteria</taxon>
        <taxon>Pseudomonadati</taxon>
        <taxon>Pseudomonadota</taxon>
        <taxon>Gammaproteobacteria</taxon>
        <taxon>Oceanospirillales</taxon>
        <taxon>Halomonadaceae</taxon>
        <taxon>Litchfieldella</taxon>
    </lineage>
</organism>
<dbReference type="Pfam" id="PF01609">
    <property type="entry name" value="DDE_Tnp_1"/>
    <property type="match status" value="1"/>
</dbReference>